<comment type="caution">
    <text evidence="2">The sequence shown here is derived from an EMBL/GenBank/DDBJ whole genome shotgun (WGS) entry which is preliminary data.</text>
</comment>
<keyword evidence="3" id="KW-1185">Reference proteome</keyword>
<evidence type="ECO:0000256" key="1">
    <source>
        <dbReference type="SAM" id="SignalP"/>
    </source>
</evidence>
<gene>
    <name evidence="2" type="ORF">BXYJ_LOCUS370</name>
</gene>
<keyword evidence="1" id="KW-0732">Signal</keyword>
<protein>
    <submittedName>
        <fullName evidence="2">(pine wood nematode) hypothetical protein</fullName>
    </submittedName>
</protein>
<accession>A0A811JY53</accession>
<proteinExistence type="predicted"/>
<dbReference type="Proteomes" id="UP000659654">
    <property type="component" value="Unassembled WGS sequence"/>
</dbReference>
<feature type="signal peptide" evidence="1">
    <location>
        <begin position="1"/>
        <end position="17"/>
    </location>
</feature>
<dbReference type="Proteomes" id="UP000582659">
    <property type="component" value="Unassembled WGS sequence"/>
</dbReference>
<organism evidence="2 3">
    <name type="scientific">Bursaphelenchus xylophilus</name>
    <name type="common">Pinewood nematode worm</name>
    <name type="synonym">Aphelenchoides xylophilus</name>
    <dbReference type="NCBI Taxonomy" id="6326"/>
    <lineage>
        <taxon>Eukaryota</taxon>
        <taxon>Metazoa</taxon>
        <taxon>Ecdysozoa</taxon>
        <taxon>Nematoda</taxon>
        <taxon>Chromadorea</taxon>
        <taxon>Rhabditida</taxon>
        <taxon>Tylenchina</taxon>
        <taxon>Tylenchomorpha</taxon>
        <taxon>Aphelenchoidea</taxon>
        <taxon>Aphelenchoididae</taxon>
        <taxon>Bursaphelenchus</taxon>
    </lineage>
</organism>
<sequence>MMKIVVFFAVLAGFVAAQNSTSHPFYTAEEDRLKVSGSPPPVLPNNGSDKGSHFFRRRILERDLVGFKREASAIIERISKSVYDASRPRKSTAKFSRNERMASSKETAYFICSGGRVVIALAFCARRGGFDPLRSLFSFLVRKY</sequence>
<name>A0A811JY53_BURXY</name>
<evidence type="ECO:0000313" key="2">
    <source>
        <dbReference type="EMBL" id="CAD5208134.1"/>
    </source>
</evidence>
<evidence type="ECO:0000313" key="3">
    <source>
        <dbReference type="Proteomes" id="UP000659654"/>
    </source>
</evidence>
<dbReference type="AlphaFoldDB" id="A0A811JY53"/>
<reference evidence="2" key="1">
    <citation type="submission" date="2020-09" db="EMBL/GenBank/DDBJ databases">
        <authorList>
            <person name="Kikuchi T."/>
        </authorList>
    </citation>
    <scope>NUCLEOTIDE SEQUENCE</scope>
    <source>
        <strain evidence="2">Ka4C1</strain>
    </source>
</reference>
<feature type="chain" id="PRO_5032559416" evidence="1">
    <location>
        <begin position="18"/>
        <end position="144"/>
    </location>
</feature>
<dbReference type="EMBL" id="CAJFDI010000001">
    <property type="protein sequence ID" value="CAD5208134.1"/>
    <property type="molecule type" value="Genomic_DNA"/>
</dbReference>
<dbReference type="EMBL" id="CAJFCV020000001">
    <property type="protein sequence ID" value="CAG9080354.1"/>
    <property type="molecule type" value="Genomic_DNA"/>
</dbReference>